<comment type="similarity">
    <text evidence="1 3">Belongs to the bacterial ribosomal protein bS6 family.</text>
</comment>
<dbReference type="AlphaFoldDB" id="A0A1G2BKU9"/>
<gene>
    <name evidence="3" type="primary">rpsF</name>
    <name evidence="4" type="ORF">A2677_01635</name>
</gene>
<dbReference type="GO" id="GO:0005840">
    <property type="term" value="C:ribosome"/>
    <property type="evidence" value="ECO:0007669"/>
    <property type="project" value="UniProtKB-KW"/>
</dbReference>
<dbReference type="GO" id="GO:0005737">
    <property type="term" value="C:cytoplasm"/>
    <property type="evidence" value="ECO:0007669"/>
    <property type="project" value="UniProtKB-ARBA"/>
</dbReference>
<evidence type="ECO:0000256" key="2">
    <source>
        <dbReference type="ARBA" id="ARBA00035294"/>
    </source>
</evidence>
<dbReference type="SUPFAM" id="SSF54995">
    <property type="entry name" value="Ribosomal protein S6"/>
    <property type="match status" value="1"/>
</dbReference>
<evidence type="ECO:0000313" key="5">
    <source>
        <dbReference type="Proteomes" id="UP000177817"/>
    </source>
</evidence>
<reference evidence="4 5" key="1">
    <citation type="journal article" date="2016" name="Nat. Commun.">
        <title>Thousands of microbial genomes shed light on interconnected biogeochemical processes in an aquifer system.</title>
        <authorList>
            <person name="Anantharaman K."/>
            <person name="Brown C.T."/>
            <person name="Hug L.A."/>
            <person name="Sharon I."/>
            <person name="Castelle C.J."/>
            <person name="Probst A.J."/>
            <person name="Thomas B.C."/>
            <person name="Singh A."/>
            <person name="Wilkins M.J."/>
            <person name="Karaoz U."/>
            <person name="Brodie E.L."/>
            <person name="Williams K.H."/>
            <person name="Hubbard S.S."/>
            <person name="Banfield J.F."/>
        </authorList>
    </citation>
    <scope>NUCLEOTIDE SEQUENCE [LARGE SCALE GENOMIC DNA]</scope>
</reference>
<dbReference type="CDD" id="cd00473">
    <property type="entry name" value="bS6"/>
    <property type="match status" value="1"/>
</dbReference>
<evidence type="ECO:0000256" key="1">
    <source>
        <dbReference type="ARBA" id="ARBA00009512"/>
    </source>
</evidence>
<comment type="function">
    <text evidence="3">Binds together with bS18 to 16S ribosomal RNA.</text>
</comment>
<keyword evidence="3" id="KW-0694">RNA-binding</keyword>
<dbReference type="PANTHER" id="PTHR21011:SF1">
    <property type="entry name" value="SMALL RIBOSOMAL SUBUNIT PROTEIN BS6M"/>
    <property type="match status" value="1"/>
</dbReference>
<dbReference type="GO" id="GO:0003735">
    <property type="term" value="F:structural constituent of ribosome"/>
    <property type="evidence" value="ECO:0007669"/>
    <property type="project" value="InterPro"/>
</dbReference>
<dbReference type="GO" id="GO:0070181">
    <property type="term" value="F:small ribosomal subunit rRNA binding"/>
    <property type="evidence" value="ECO:0007669"/>
    <property type="project" value="TreeGrafter"/>
</dbReference>
<evidence type="ECO:0000256" key="3">
    <source>
        <dbReference type="HAMAP-Rule" id="MF_00360"/>
    </source>
</evidence>
<comment type="caution">
    <text evidence="4">The sequence shown here is derived from an EMBL/GenBank/DDBJ whole genome shotgun (WGS) entry which is preliminary data.</text>
</comment>
<dbReference type="NCBIfam" id="TIGR00166">
    <property type="entry name" value="S6"/>
    <property type="match status" value="1"/>
</dbReference>
<dbReference type="InterPro" id="IPR000529">
    <property type="entry name" value="Ribosomal_bS6"/>
</dbReference>
<protein>
    <recommendedName>
        <fullName evidence="2 3">Small ribosomal subunit protein bS6</fullName>
    </recommendedName>
</protein>
<dbReference type="GO" id="GO:0006412">
    <property type="term" value="P:translation"/>
    <property type="evidence" value="ECO:0007669"/>
    <property type="project" value="UniProtKB-UniRule"/>
</dbReference>
<accession>A0A1G2BKU9</accession>
<keyword evidence="3" id="KW-0699">rRNA-binding</keyword>
<keyword evidence="3 4" id="KW-0689">Ribosomal protein</keyword>
<dbReference type="HAMAP" id="MF_00360">
    <property type="entry name" value="Ribosomal_bS6"/>
    <property type="match status" value="1"/>
</dbReference>
<name>A0A1G2BKU9_9BACT</name>
<dbReference type="InterPro" id="IPR035980">
    <property type="entry name" value="Ribosomal_bS6_sf"/>
</dbReference>
<dbReference type="EMBL" id="MHKK01000024">
    <property type="protein sequence ID" value="OGY89791.1"/>
    <property type="molecule type" value="Genomic_DNA"/>
</dbReference>
<organism evidence="4 5">
    <name type="scientific">Candidatus Komeilibacteria bacterium RIFCSPHIGHO2_01_FULL_52_14</name>
    <dbReference type="NCBI Taxonomy" id="1798549"/>
    <lineage>
        <taxon>Bacteria</taxon>
        <taxon>Candidatus Komeiliibacteriota</taxon>
    </lineage>
</organism>
<proteinExistence type="inferred from homology"/>
<dbReference type="Proteomes" id="UP000177817">
    <property type="component" value="Unassembled WGS sequence"/>
</dbReference>
<keyword evidence="3" id="KW-0687">Ribonucleoprotein</keyword>
<dbReference type="PANTHER" id="PTHR21011">
    <property type="entry name" value="MITOCHONDRIAL 28S RIBOSOMAL PROTEIN S6"/>
    <property type="match status" value="1"/>
</dbReference>
<dbReference type="InterPro" id="IPR014717">
    <property type="entry name" value="Transl_elong_EF1B/ribsomal_bS6"/>
</dbReference>
<sequence length="157" mass="18452">MKHYELLYLVTTQVPETQLEAIQREISDWIEKQGGKITRHEAWGRKKLAYPVAKEKFGYYLLVEFDAEPSTILQLEGQLRLHKQVLRHMLVNKKPISAKELLQQELYMQRHQRRQVEALQRGAGADEKKALEKKEGKISLEELDKKIDELLDSDMIK</sequence>
<dbReference type="Pfam" id="PF01250">
    <property type="entry name" value="Ribosomal_S6"/>
    <property type="match status" value="1"/>
</dbReference>
<dbReference type="Gene3D" id="3.30.70.60">
    <property type="match status" value="1"/>
</dbReference>
<evidence type="ECO:0000313" key="4">
    <source>
        <dbReference type="EMBL" id="OGY89791.1"/>
    </source>
</evidence>
<dbReference type="InterPro" id="IPR020814">
    <property type="entry name" value="Ribosomal_S6_plastid/chlpt"/>
</dbReference>
<dbReference type="GO" id="GO:1990904">
    <property type="term" value="C:ribonucleoprotein complex"/>
    <property type="evidence" value="ECO:0007669"/>
    <property type="project" value="UniProtKB-KW"/>
</dbReference>